<organism evidence="1 2">
    <name type="scientific">Pendulispora albinea</name>
    <dbReference type="NCBI Taxonomy" id="2741071"/>
    <lineage>
        <taxon>Bacteria</taxon>
        <taxon>Pseudomonadati</taxon>
        <taxon>Myxococcota</taxon>
        <taxon>Myxococcia</taxon>
        <taxon>Myxococcales</taxon>
        <taxon>Sorangiineae</taxon>
        <taxon>Pendulisporaceae</taxon>
        <taxon>Pendulispora</taxon>
    </lineage>
</organism>
<gene>
    <name evidence="1" type="ORF">LZC94_20845</name>
</gene>
<protein>
    <submittedName>
        <fullName evidence="1">Uncharacterized protein</fullName>
    </submittedName>
</protein>
<proteinExistence type="predicted"/>
<evidence type="ECO:0000313" key="1">
    <source>
        <dbReference type="EMBL" id="WXB19662.1"/>
    </source>
</evidence>
<evidence type="ECO:0000313" key="2">
    <source>
        <dbReference type="Proteomes" id="UP001370348"/>
    </source>
</evidence>
<reference evidence="1 2" key="1">
    <citation type="submission" date="2021-12" db="EMBL/GenBank/DDBJ databases">
        <title>Discovery of the Pendulisporaceae a myxobacterial family with distinct sporulation behavior and unique specialized metabolism.</title>
        <authorList>
            <person name="Garcia R."/>
            <person name="Popoff A."/>
            <person name="Bader C.D."/>
            <person name="Loehr J."/>
            <person name="Walesch S."/>
            <person name="Walt C."/>
            <person name="Boldt J."/>
            <person name="Bunk B."/>
            <person name="Haeckl F.J.F.P.J."/>
            <person name="Gunesch A.P."/>
            <person name="Birkelbach J."/>
            <person name="Nuebel U."/>
            <person name="Pietschmann T."/>
            <person name="Bach T."/>
            <person name="Mueller R."/>
        </authorList>
    </citation>
    <scope>NUCLEOTIDE SEQUENCE [LARGE SCALE GENOMIC DNA]</scope>
    <source>
        <strain evidence="1 2">MSr11954</strain>
    </source>
</reference>
<accession>A0ABZ2MAW3</accession>
<keyword evidence="2" id="KW-1185">Reference proteome</keyword>
<name>A0ABZ2MAW3_9BACT</name>
<dbReference type="Proteomes" id="UP001370348">
    <property type="component" value="Chromosome"/>
</dbReference>
<dbReference type="RefSeq" id="WP_394829267.1">
    <property type="nucleotide sequence ID" value="NZ_CP089984.1"/>
</dbReference>
<dbReference type="EMBL" id="CP089984">
    <property type="protein sequence ID" value="WXB19662.1"/>
    <property type="molecule type" value="Genomic_DNA"/>
</dbReference>
<sequence length="168" mass="18750">MAETDGANIQQVRKLRKLYREDPAARSLLDYLAGKSPNGRLTTTVDELLLEIQRAPGGVSRAQLTEVLRELDMIGCGQYIVGRHGHPSRFLWSVEMVSVGAAAARKRDEIIALTEDTSDEDDRDEGKSMKRHVYNLRHELAVELQLPSDLTPAEASRLAKFIETLPIV</sequence>